<keyword evidence="4" id="KW-1185">Reference proteome</keyword>
<protein>
    <submittedName>
        <fullName evidence="3">Thioredoxin domain-containing protein</fullName>
    </submittedName>
</protein>
<evidence type="ECO:0000259" key="2">
    <source>
        <dbReference type="Pfam" id="PF13462"/>
    </source>
</evidence>
<feature type="signal peptide" evidence="1">
    <location>
        <begin position="1"/>
        <end position="25"/>
    </location>
</feature>
<gene>
    <name evidence="3" type="ORF">Q9K02_11485</name>
</gene>
<reference evidence="3 4" key="1">
    <citation type="submission" date="2023-08" db="EMBL/GenBank/DDBJ databases">
        <title>genomic of G39.</title>
        <authorList>
            <person name="Wang Y."/>
        </authorList>
    </citation>
    <scope>NUCLEOTIDE SEQUENCE [LARGE SCALE GENOMIC DNA]</scope>
    <source>
        <strain evidence="3 4">G39</strain>
    </source>
</reference>
<feature type="chain" id="PRO_5045370276" evidence="1">
    <location>
        <begin position="26"/>
        <end position="235"/>
    </location>
</feature>
<dbReference type="Gene3D" id="1.10.40.110">
    <property type="match status" value="1"/>
</dbReference>
<dbReference type="Pfam" id="PF13462">
    <property type="entry name" value="Thioredoxin_4"/>
    <property type="match status" value="1"/>
</dbReference>
<dbReference type="InterPro" id="IPR012336">
    <property type="entry name" value="Thioredoxin-like_fold"/>
</dbReference>
<dbReference type="InterPro" id="IPR036249">
    <property type="entry name" value="Thioredoxin-like_sf"/>
</dbReference>
<evidence type="ECO:0000256" key="1">
    <source>
        <dbReference type="SAM" id="SignalP"/>
    </source>
</evidence>
<dbReference type="Gene3D" id="3.40.30.10">
    <property type="entry name" value="Glutaredoxin"/>
    <property type="match status" value="1"/>
</dbReference>
<dbReference type="RefSeq" id="WP_305933012.1">
    <property type="nucleotide sequence ID" value="NZ_JAVAIM010000001.1"/>
</dbReference>
<comment type="caution">
    <text evidence="3">The sequence shown here is derived from an EMBL/GenBank/DDBJ whole genome shotgun (WGS) entry which is preliminary data.</text>
</comment>
<sequence length="235" mass="25356">MSRKTSLFAGLLVAAASTFALGASAQGGLPVKGGNWAGMVAETSGGHLLGNPKAETKLVEYMSYTCSHCASFSRTGDAALKMLYVPSGRMSFEIRHLVRDPVDLTAVLLTHCGEAKKFPGNHEAFMARHDSWMAKARKTTQAQRARWQFGSLGARFQAIASDLDFYDIMEGRGYSRVAADKCLADEAKANALAERSRADIEAHGISGTPSFMLNGELLDGTHAWEDLQPQLDKAL</sequence>
<feature type="domain" description="Thioredoxin-like fold" evidence="2">
    <location>
        <begin position="43"/>
        <end position="233"/>
    </location>
</feature>
<evidence type="ECO:0000313" key="4">
    <source>
        <dbReference type="Proteomes" id="UP001240639"/>
    </source>
</evidence>
<dbReference type="EMBL" id="JAVAIM010000001">
    <property type="protein sequence ID" value="MDP4575763.1"/>
    <property type="molecule type" value="Genomic_DNA"/>
</dbReference>
<dbReference type="Proteomes" id="UP001240639">
    <property type="component" value="Unassembled WGS sequence"/>
</dbReference>
<evidence type="ECO:0000313" key="3">
    <source>
        <dbReference type="EMBL" id="MDP4575763.1"/>
    </source>
</evidence>
<keyword evidence="1" id="KW-0732">Signal</keyword>
<accession>A0ABT9HSX3</accession>
<dbReference type="SUPFAM" id="SSF52833">
    <property type="entry name" value="Thioredoxin-like"/>
    <property type="match status" value="1"/>
</dbReference>
<name>A0ABT9HSX3_9SPHN</name>
<proteinExistence type="predicted"/>
<organism evidence="3 4">
    <name type="scientific">Qipengyuania profundimaris</name>
    <dbReference type="NCBI Taxonomy" id="3067652"/>
    <lineage>
        <taxon>Bacteria</taxon>
        <taxon>Pseudomonadati</taxon>
        <taxon>Pseudomonadota</taxon>
        <taxon>Alphaproteobacteria</taxon>
        <taxon>Sphingomonadales</taxon>
        <taxon>Erythrobacteraceae</taxon>
        <taxon>Qipengyuania</taxon>
    </lineage>
</organism>